<evidence type="ECO:0000313" key="1">
    <source>
        <dbReference type="EMBL" id="CAE6495568.1"/>
    </source>
</evidence>
<reference evidence="1" key="1">
    <citation type="submission" date="2021-02" db="EMBL/GenBank/DDBJ databases">
        <authorList>
            <person name="Han P."/>
        </authorList>
    </citation>
    <scope>NUCLEOTIDE SEQUENCE</scope>
    <source>
        <strain evidence="1">Candidatus Nitrosotenuis uzonensis 5A</strain>
    </source>
</reference>
<protein>
    <submittedName>
        <fullName evidence="1">Uncharacterized protein</fullName>
    </submittedName>
</protein>
<gene>
    <name evidence="1" type="ORF">NUZ5A_50430</name>
</gene>
<accession>A0A812F234</accession>
<organism evidence="1 2">
    <name type="scientific">Candidatus Nitrosotenuis uzonensis</name>
    <dbReference type="NCBI Taxonomy" id="1407055"/>
    <lineage>
        <taxon>Archaea</taxon>
        <taxon>Nitrososphaerota</taxon>
        <taxon>Candidatus Nitrosotenuis</taxon>
    </lineage>
</organism>
<dbReference type="EMBL" id="CAJNAQ010000005">
    <property type="protein sequence ID" value="CAE6495568.1"/>
    <property type="molecule type" value="Genomic_DNA"/>
</dbReference>
<comment type="caution">
    <text evidence="1">The sequence shown here is derived from an EMBL/GenBank/DDBJ whole genome shotgun (WGS) entry which is preliminary data.</text>
</comment>
<sequence>MIVQGLNNAFLRKNAMSVDTETCKHQIVYFGVTNVNYNQRTIGSVDVWRCAICKKRFCEEKQLGIDSIVDYVGMPKIDPDEKWAVLVRKLFKGKDRWKLVRLKQNGTIKVENPDDKVIELPVKNFAIDDPNHASFLIDDHINKAIEI</sequence>
<evidence type="ECO:0000313" key="2">
    <source>
        <dbReference type="Proteomes" id="UP000655759"/>
    </source>
</evidence>
<dbReference type="AlphaFoldDB" id="A0A812F234"/>
<dbReference type="Proteomes" id="UP000655759">
    <property type="component" value="Unassembled WGS sequence"/>
</dbReference>
<proteinExistence type="predicted"/>
<name>A0A812F234_9ARCH</name>